<dbReference type="EMBL" id="JACHEF010000003">
    <property type="protein sequence ID" value="MBB6411060.1"/>
    <property type="molecule type" value="Genomic_DNA"/>
</dbReference>
<feature type="signal peptide" evidence="2">
    <location>
        <begin position="1"/>
        <end position="31"/>
    </location>
</feature>
<feature type="region of interest" description="Disordered" evidence="1">
    <location>
        <begin position="29"/>
        <end position="73"/>
    </location>
</feature>
<evidence type="ECO:0000256" key="1">
    <source>
        <dbReference type="SAM" id="MobiDB-lite"/>
    </source>
</evidence>
<sequence>MTDAHPSRTLHRIVAVVVVALAGSISSTALADDSSPSARKGALPGVTSDYRIAKPAPQPEPDDAFPSNGNGQYKIGNTDVRISGSITVDVGAGATGLPRH</sequence>
<reference evidence="3 4" key="1">
    <citation type="submission" date="2020-08" db="EMBL/GenBank/DDBJ databases">
        <title>Genomic Encyclopedia of Type Strains, Phase IV (KMG-IV): sequencing the most valuable type-strain genomes for metagenomic binning, comparative biology and taxonomic classification.</title>
        <authorList>
            <person name="Goeker M."/>
        </authorList>
    </citation>
    <scope>NUCLEOTIDE SEQUENCE [LARGE SCALE GENOMIC DNA]</scope>
    <source>
        <strain evidence="3 4">DSM 100039</strain>
    </source>
</reference>
<dbReference type="AlphaFoldDB" id="A0A841PK18"/>
<feature type="chain" id="PRO_5032424685" evidence="2">
    <location>
        <begin position="32"/>
        <end position="100"/>
    </location>
</feature>
<name>A0A841PK18_9HYPH</name>
<proteinExistence type="predicted"/>
<gene>
    <name evidence="3" type="ORF">HNQ71_003734</name>
</gene>
<dbReference type="Proteomes" id="UP000556329">
    <property type="component" value="Unassembled WGS sequence"/>
</dbReference>
<evidence type="ECO:0000256" key="2">
    <source>
        <dbReference type="SAM" id="SignalP"/>
    </source>
</evidence>
<keyword evidence="4" id="KW-1185">Reference proteome</keyword>
<evidence type="ECO:0000313" key="4">
    <source>
        <dbReference type="Proteomes" id="UP000556329"/>
    </source>
</evidence>
<organism evidence="3 4">
    <name type="scientific">Mesorhizobium sangaii</name>
    <dbReference type="NCBI Taxonomy" id="505389"/>
    <lineage>
        <taxon>Bacteria</taxon>
        <taxon>Pseudomonadati</taxon>
        <taxon>Pseudomonadota</taxon>
        <taxon>Alphaproteobacteria</taxon>
        <taxon>Hyphomicrobiales</taxon>
        <taxon>Phyllobacteriaceae</taxon>
        <taxon>Mesorhizobium</taxon>
    </lineage>
</organism>
<comment type="caution">
    <text evidence="3">The sequence shown here is derived from an EMBL/GenBank/DDBJ whole genome shotgun (WGS) entry which is preliminary data.</text>
</comment>
<keyword evidence="2" id="KW-0732">Signal</keyword>
<dbReference type="RefSeq" id="WP_184874041.1">
    <property type="nucleotide sequence ID" value="NZ_JACHEF010000003.1"/>
</dbReference>
<evidence type="ECO:0000313" key="3">
    <source>
        <dbReference type="EMBL" id="MBB6411060.1"/>
    </source>
</evidence>
<accession>A0A841PK18</accession>
<protein>
    <submittedName>
        <fullName evidence="3">Uncharacterized protein</fullName>
    </submittedName>
</protein>